<dbReference type="SUPFAM" id="SSF56601">
    <property type="entry name" value="beta-lactamase/transpeptidase-like"/>
    <property type="match status" value="1"/>
</dbReference>
<sequence length="350" mass="36675">MISRWLRRILAGILILAAGAGLGLWWSADEPPRLWPPRDLAGTTAALDRELPGLLAATRVPAAAVALVSGDRVIFSRGYGIAGGSGAPVTGDTVFQAGSISKTVAAAALVGHYPDRLDEPIVSRLRGWTLPPGGPDPEAITLRRLLSHTAGMNVSGYLGTVQGGSTIDSLNGRTGADPVRQSEAPGPYRYSGGGYTVAQLFAESDTGRPFADLVHDQVLAPLRLERSGFGCGAEVVPGHDQHGRPTPGYRYPEAAAAGLCSTANDLGRFAAWLGSADPVAVRLRTAEAGTDGKYGLGVEIDHPDHVGHLGVNRGYYARLVVNPRERFGVVVLTNGDRGSEVVSAVLRLLR</sequence>
<keyword evidence="1" id="KW-0812">Transmembrane</keyword>
<dbReference type="Proteomes" id="UP000569914">
    <property type="component" value="Unassembled WGS sequence"/>
</dbReference>
<dbReference type="Pfam" id="PF00144">
    <property type="entry name" value="Beta-lactamase"/>
    <property type="match status" value="1"/>
</dbReference>
<dbReference type="PANTHER" id="PTHR46825:SF12">
    <property type="entry name" value="PENICILLIN-BINDING PROTEIN 4"/>
    <property type="match status" value="1"/>
</dbReference>
<evidence type="ECO:0000313" key="4">
    <source>
        <dbReference type="Proteomes" id="UP000569914"/>
    </source>
</evidence>
<reference evidence="3 4" key="1">
    <citation type="submission" date="2020-07" db="EMBL/GenBank/DDBJ databases">
        <title>Sequencing the genomes of 1000 actinobacteria strains.</title>
        <authorList>
            <person name="Klenk H.-P."/>
        </authorList>
    </citation>
    <scope>NUCLEOTIDE SEQUENCE [LARGE SCALE GENOMIC DNA]</scope>
    <source>
        <strain evidence="3 4">DSM 22083</strain>
    </source>
</reference>
<dbReference type="InterPro" id="IPR001466">
    <property type="entry name" value="Beta-lactam-related"/>
</dbReference>
<dbReference type="PANTHER" id="PTHR46825">
    <property type="entry name" value="D-ALANYL-D-ALANINE-CARBOXYPEPTIDASE/ENDOPEPTIDASE AMPH"/>
    <property type="match status" value="1"/>
</dbReference>
<dbReference type="InterPro" id="IPR012338">
    <property type="entry name" value="Beta-lactam/transpept-like"/>
</dbReference>
<comment type="caution">
    <text evidence="3">The sequence shown here is derived from an EMBL/GenBank/DDBJ whole genome shotgun (WGS) entry which is preliminary data.</text>
</comment>
<gene>
    <name evidence="3" type="ORF">BKA15_003843</name>
</gene>
<evidence type="ECO:0000259" key="2">
    <source>
        <dbReference type="Pfam" id="PF00144"/>
    </source>
</evidence>
<protein>
    <submittedName>
        <fullName evidence="3">CubicO group peptidase (Beta-lactamase class C family)</fullName>
    </submittedName>
</protein>
<keyword evidence="4" id="KW-1185">Reference proteome</keyword>
<feature type="transmembrane region" description="Helical" evidence="1">
    <location>
        <begin position="9"/>
        <end position="28"/>
    </location>
</feature>
<keyword evidence="1" id="KW-0472">Membrane</keyword>
<dbReference type="Gene3D" id="3.40.710.10">
    <property type="entry name" value="DD-peptidase/beta-lactamase superfamily"/>
    <property type="match status" value="1"/>
</dbReference>
<dbReference type="EMBL" id="JACCBU010000001">
    <property type="protein sequence ID" value="NYE72514.1"/>
    <property type="molecule type" value="Genomic_DNA"/>
</dbReference>
<dbReference type="RefSeq" id="WP_179753368.1">
    <property type="nucleotide sequence ID" value="NZ_JACCBU010000001.1"/>
</dbReference>
<feature type="domain" description="Beta-lactamase-related" evidence="2">
    <location>
        <begin position="48"/>
        <end position="338"/>
    </location>
</feature>
<evidence type="ECO:0000313" key="3">
    <source>
        <dbReference type="EMBL" id="NYE72514.1"/>
    </source>
</evidence>
<proteinExistence type="predicted"/>
<organism evidence="3 4">
    <name type="scientific">Microlunatus parietis</name>
    <dbReference type="NCBI Taxonomy" id="682979"/>
    <lineage>
        <taxon>Bacteria</taxon>
        <taxon>Bacillati</taxon>
        <taxon>Actinomycetota</taxon>
        <taxon>Actinomycetes</taxon>
        <taxon>Propionibacteriales</taxon>
        <taxon>Propionibacteriaceae</taxon>
        <taxon>Microlunatus</taxon>
    </lineage>
</organism>
<keyword evidence="1" id="KW-1133">Transmembrane helix</keyword>
<dbReference type="AlphaFoldDB" id="A0A7Y9I9Z5"/>
<evidence type="ECO:0000256" key="1">
    <source>
        <dbReference type="SAM" id="Phobius"/>
    </source>
</evidence>
<accession>A0A7Y9I9Z5</accession>
<dbReference type="InterPro" id="IPR050491">
    <property type="entry name" value="AmpC-like"/>
</dbReference>
<name>A0A7Y9I9Z5_9ACTN</name>